<reference evidence="3" key="1">
    <citation type="submission" date="2016-06" db="UniProtKB">
        <authorList>
            <consortium name="WormBaseParasite"/>
        </authorList>
    </citation>
    <scope>IDENTIFICATION</scope>
</reference>
<evidence type="ECO:0000313" key="1">
    <source>
        <dbReference type="EMBL" id="VDP37950.1"/>
    </source>
</evidence>
<sequence length="64" mass="7660">MFYFAVLRDSSCRPPLDMHLNLWCDHDTYSVPYLVHLHYLYVVLTDLYHHASCILWLVLCFVSL</sequence>
<dbReference type="AlphaFoldDB" id="A0A183K4R2"/>
<organism evidence="3">
    <name type="scientific">Schistosoma curassoni</name>
    <dbReference type="NCBI Taxonomy" id="6186"/>
    <lineage>
        <taxon>Eukaryota</taxon>
        <taxon>Metazoa</taxon>
        <taxon>Spiralia</taxon>
        <taxon>Lophotrochozoa</taxon>
        <taxon>Platyhelminthes</taxon>
        <taxon>Trematoda</taxon>
        <taxon>Digenea</taxon>
        <taxon>Strigeidida</taxon>
        <taxon>Schistosomatoidea</taxon>
        <taxon>Schistosomatidae</taxon>
        <taxon>Schistosoma</taxon>
    </lineage>
</organism>
<dbReference type="Proteomes" id="UP000279833">
    <property type="component" value="Unassembled WGS sequence"/>
</dbReference>
<keyword evidence="2" id="KW-1185">Reference proteome</keyword>
<gene>
    <name evidence="1" type="ORF">SCUD_LOCUS9982</name>
</gene>
<evidence type="ECO:0000313" key="2">
    <source>
        <dbReference type="Proteomes" id="UP000279833"/>
    </source>
</evidence>
<dbReference type="WBParaSite" id="SCUD_0000998201-mRNA-1">
    <property type="protein sequence ID" value="SCUD_0000998201-mRNA-1"/>
    <property type="gene ID" value="SCUD_0000998201"/>
</dbReference>
<dbReference type="EMBL" id="UZAK01033517">
    <property type="protein sequence ID" value="VDP37950.1"/>
    <property type="molecule type" value="Genomic_DNA"/>
</dbReference>
<proteinExistence type="predicted"/>
<protein>
    <submittedName>
        <fullName evidence="3">Ovule protein</fullName>
    </submittedName>
</protein>
<accession>A0A183K4R2</accession>
<reference evidence="1 2" key="2">
    <citation type="submission" date="2018-11" db="EMBL/GenBank/DDBJ databases">
        <authorList>
            <consortium name="Pathogen Informatics"/>
        </authorList>
    </citation>
    <scope>NUCLEOTIDE SEQUENCE [LARGE SCALE GENOMIC DNA]</scope>
    <source>
        <strain evidence="1">Dakar</strain>
        <strain evidence="2">Dakar, Senegal</strain>
    </source>
</reference>
<evidence type="ECO:0000313" key="3">
    <source>
        <dbReference type="WBParaSite" id="SCUD_0000998201-mRNA-1"/>
    </source>
</evidence>
<name>A0A183K4R2_9TREM</name>